<protein>
    <submittedName>
        <fullName evidence="1">Uncharacterized protein</fullName>
    </submittedName>
</protein>
<reference evidence="2" key="1">
    <citation type="journal article" date="2019" name="Int. J. Syst. Evol. Microbiol.">
        <title>The Global Catalogue of Microorganisms (GCM) 10K type strain sequencing project: providing services to taxonomists for standard genome sequencing and annotation.</title>
        <authorList>
            <consortium name="The Broad Institute Genomics Platform"/>
            <consortium name="The Broad Institute Genome Sequencing Center for Infectious Disease"/>
            <person name="Wu L."/>
            <person name="Ma J."/>
        </authorList>
    </citation>
    <scope>NUCLEOTIDE SEQUENCE [LARGE SCALE GENOMIC DNA]</scope>
    <source>
        <strain evidence="2">CGMCC 4.7393</strain>
    </source>
</reference>
<organism evidence="1 2">
    <name type="scientific">Rufibacter roseus</name>
    <dbReference type="NCBI Taxonomy" id="1567108"/>
    <lineage>
        <taxon>Bacteria</taxon>
        <taxon>Pseudomonadati</taxon>
        <taxon>Bacteroidota</taxon>
        <taxon>Cytophagia</taxon>
        <taxon>Cytophagales</taxon>
        <taxon>Hymenobacteraceae</taxon>
        <taxon>Rufibacter</taxon>
    </lineage>
</organism>
<gene>
    <name evidence="1" type="ORF">ACFQHR_08660</name>
</gene>
<evidence type="ECO:0000313" key="2">
    <source>
        <dbReference type="Proteomes" id="UP001596405"/>
    </source>
</evidence>
<accession>A0ABW2DKX6</accession>
<sequence length="193" mass="22735">MEIDINQKKLSVKDKYKIYLNGQERFFATSSMFSFMSKLQVFELDHDFPRVAIQQKWAWVKAKYTIKFEGGAEVLFRTESFWKRHFQCYVGGSAYDIYGHRGRKFSVYKDGVQIAWWEKAAVSWFNGDNYHLISDDNSDYDLLIAFCLILDQHESNHKGSNGFHVDFGNFGPQARKFDANWRPKLVPKTDPRF</sequence>
<dbReference type="InterPro" id="IPR025659">
    <property type="entry name" value="Tubby-like_C"/>
</dbReference>
<name>A0ABW2DKX6_9BACT</name>
<proteinExistence type="predicted"/>
<dbReference type="Pfam" id="PF04525">
    <property type="entry name" value="LOR"/>
    <property type="match status" value="1"/>
</dbReference>
<keyword evidence="2" id="KW-1185">Reference proteome</keyword>
<comment type="caution">
    <text evidence="1">The sequence shown here is derived from an EMBL/GenBank/DDBJ whole genome shotgun (WGS) entry which is preliminary data.</text>
</comment>
<dbReference type="RefSeq" id="WP_066618774.1">
    <property type="nucleotide sequence ID" value="NZ_JBHSYQ010000003.1"/>
</dbReference>
<dbReference type="Proteomes" id="UP001596405">
    <property type="component" value="Unassembled WGS sequence"/>
</dbReference>
<dbReference type="EMBL" id="JBHSYQ010000003">
    <property type="protein sequence ID" value="MFC6997695.1"/>
    <property type="molecule type" value="Genomic_DNA"/>
</dbReference>
<dbReference type="InterPro" id="IPR007612">
    <property type="entry name" value="LOR"/>
</dbReference>
<evidence type="ECO:0000313" key="1">
    <source>
        <dbReference type="EMBL" id="MFC6997695.1"/>
    </source>
</evidence>
<dbReference type="SUPFAM" id="SSF54518">
    <property type="entry name" value="Tubby C-terminal domain-like"/>
    <property type="match status" value="1"/>
</dbReference>